<evidence type="ECO:0000256" key="2">
    <source>
        <dbReference type="SAM" id="MobiDB-lite"/>
    </source>
</evidence>
<keyword evidence="1" id="KW-0862">Zinc</keyword>
<dbReference type="SUPFAM" id="SSF57756">
    <property type="entry name" value="Retrovirus zinc finger-like domains"/>
    <property type="match status" value="1"/>
</dbReference>
<keyword evidence="1" id="KW-0863">Zinc-finger</keyword>
<dbReference type="GO" id="GO:0008270">
    <property type="term" value="F:zinc ion binding"/>
    <property type="evidence" value="ECO:0007669"/>
    <property type="project" value="UniProtKB-KW"/>
</dbReference>
<feature type="compositionally biased region" description="Low complexity" evidence="2">
    <location>
        <begin position="114"/>
        <end position="131"/>
    </location>
</feature>
<keyword evidence="1" id="KW-0479">Metal-binding</keyword>
<dbReference type="InterPro" id="IPR036875">
    <property type="entry name" value="Znf_CCHC_sf"/>
</dbReference>
<dbReference type="GO" id="GO:0003676">
    <property type="term" value="F:nucleic acid binding"/>
    <property type="evidence" value="ECO:0007669"/>
    <property type="project" value="InterPro"/>
</dbReference>
<evidence type="ECO:0000313" key="4">
    <source>
        <dbReference type="EMBL" id="KAK1608510.1"/>
    </source>
</evidence>
<feature type="region of interest" description="Disordered" evidence="2">
    <location>
        <begin position="89"/>
        <end position="220"/>
    </location>
</feature>
<reference evidence="4" key="1">
    <citation type="submission" date="2023-07" db="EMBL/GenBank/DDBJ databases">
        <title>A chromosome-level genome assembly of Lolium multiflorum.</title>
        <authorList>
            <person name="Chen Y."/>
            <person name="Copetti D."/>
            <person name="Kolliker R."/>
            <person name="Studer B."/>
        </authorList>
    </citation>
    <scope>NUCLEOTIDE SEQUENCE</scope>
    <source>
        <strain evidence="4">02402/16</strain>
        <tissue evidence="4">Leaf</tissue>
    </source>
</reference>
<evidence type="ECO:0000256" key="1">
    <source>
        <dbReference type="PROSITE-ProRule" id="PRU00047"/>
    </source>
</evidence>
<dbReference type="EMBL" id="JAUUTY010000007">
    <property type="protein sequence ID" value="KAK1608510.1"/>
    <property type="molecule type" value="Genomic_DNA"/>
</dbReference>
<keyword evidence="5" id="KW-1185">Reference proteome</keyword>
<accession>A0AAD8VKX4</accession>
<dbReference type="AlphaFoldDB" id="A0AAD8VKX4"/>
<feature type="region of interest" description="Disordered" evidence="2">
    <location>
        <begin position="401"/>
        <end position="435"/>
    </location>
</feature>
<comment type="caution">
    <text evidence="4">The sequence shown here is derived from an EMBL/GenBank/DDBJ whole genome shotgun (WGS) entry which is preliminary data.</text>
</comment>
<dbReference type="InterPro" id="IPR001878">
    <property type="entry name" value="Znf_CCHC"/>
</dbReference>
<dbReference type="Pfam" id="PF00098">
    <property type="entry name" value="zf-CCHC"/>
    <property type="match status" value="1"/>
</dbReference>
<protein>
    <recommendedName>
        <fullName evidence="3">CCHC-type domain-containing protein</fullName>
    </recommendedName>
</protein>
<feature type="region of interest" description="Disordered" evidence="2">
    <location>
        <begin position="277"/>
        <end position="384"/>
    </location>
</feature>
<name>A0AAD8VKX4_LOLMU</name>
<dbReference type="SMART" id="SM00343">
    <property type="entry name" value="ZnF_C2HC"/>
    <property type="match status" value="2"/>
</dbReference>
<feature type="region of interest" description="Disordered" evidence="2">
    <location>
        <begin position="1"/>
        <end position="35"/>
    </location>
</feature>
<dbReference type="Proteomes" id="UP001231189">
    <property type="component" value="Unassembled WGS sequence"/>
</dbReference>
<gene>
    <name evidence="4" type="ORF">QYE76_032183</name>
</gene>
<evidence type="ECO:0000313" key="5">
    <source>
        <dbReference type="Proteomes" id="UP001231189"/>
    </source>
</evidence>
<dbReference type="PROSITE" id="PS50158">
    <property type="entry name" value="ZF_CCHC"/>
    <property type="match status" value="1"/>
</dbReference>
<organism evidence="4 5">
    <name type="scientific">Lolium multiflorum</name>
    <name type="common">Italian ryegrass</name>
    <name type="synonym">Lolium perenne subsp. multiflorum</name>
    <dbReference type="NCBI Taxonomy" id="4521"/>
    <lineage>
        <taxon>Eukaryota</taxon>
        <taxon>Viridiplantae</taxon>
        <taxon>Streptophyta</taxon>
        <taxon>Embryophyta</taxon>
        <taxon>Tracheophyta</taxon>
        <taxon>Spermatophyta</taxon>
        <taxon>Magnoliopsida</taxon>
        <taxon>Liliopsida</taxon>
        <taxon>Poales</taxon>
        <taxon>Poaceae</taxon>
        <taxon>BOP clade</taxon>
        <taxon>Pooideae</taxon>
        <taxon>Poodae</taxon>
        <taxon>Poeae</taxon>
        <taxon>Poeae Chloroplast Group 2 (Poeae type)</taxon>
        <taxon>Loliodinae</taxon>
        <taxon>Loliinae</taxon>
        <taxon>Lolium</taxon>
    </lineage>
</organism>
<dbReference type="PANTHER" id="PTHR23002">
    <property type="entry name" value="ZINC FINGER CCHC DOMAIN CONTAINING PROTEIN"/>
    <property type="match status" value="1"/>
</dbReference>
<dbReference type="Gene3D" id="4.10.60.10">
    <property type="entry name" value="Zinc finger, CCHC-type"/>
    <property type="match status" value="1"/>
</dbReference>
<feature type="compositionally biased region" description="Pro residues" evidence="2">
    <location>
        <begin position="281"/>
        <end position="310"/>
    </location>
</feature>
<sequence>MARSRASGIVEASSGEGTKHRLHGAAAPTGQRGPFAPRSSRLLRLFFLQASEPMRRIFTNLTAAFIGDLAPSGVVPGGAREATHLRATAARHSGDGVHLPTGHSGPYVHPRRGPSLLPSPTSLPMAPPSAARSDRWADMVEEEEASDSSSSRRSYSDVVRDGSPSPQREGAVDSAPTGASGSARTPPVRRLASVVTRPERSWRAPSGPGWRAPGQQPKRQRFLGPLPSFNVPDGVPAELAGLCFNCGEPGHVAAACTGKTKCLRCKGVDHVARQCTAVLPPRGPPPPPARRLSPPPRRADLPPPPPPPRVVPQGSWAGSSPPAVEQRQTPARERLGPRGAPPVEARREQPPVPAQRLTPARERLGPRGDPSASSPPTDLRFRSVEELRREGRCRCLIDNTSEEGSSRRGEEVGAIGRSAHGTVVRELPSFGTPAR</sequence>
<proteinExistence type="predicted"/>
<evidence type="ECO:0000259" key="3">
    <source>
        <dbReference type="PROSITE" id="PS50158"/>
    </source>
</evidence>
<dbReference type="InterPro" id="IPR051714">
    <property type="entry name" value="Znf_CCHC_NABP"/>
</dbReference>
<feature type="domain" description="CCHC-type" evidence="3">
    <location>
        <begin position="243"/>
        <end position="256"/>
    </location>
</feature>